<name>A0ABP0FJB2_CLALP</name>
<keyword evidence="6" id="KW-0675">Receptor</keyword>
<feature type="transmembrane region" description="Helical" evidence="8">
    <location>
        <begin position="12"/>
        <end position="33"/>
    </location>
</feature>
<evidence type="ECO:0000256" key="7">
    <source>
        <dbReference type="ARBA" id="ARBA00023224"/>
    </source>
</evidence>
<evidence type="ECO:0000256" key="6">
    <source>
        <dbReference type="ARBA" id="ARBA00023170"/>
    </source>
</evidence>
<evidence type="ECO:0000259" key="9">
    <source>
        <dbReference type="PROSITE" id="PS50262"/>
    </source>
</evidence>
<feature type="domain" description="G-protein coupled receptors family 1 profile" evidence="9">
    <location>
        <begin position="13"/>
        <end position="253"/>
    </location>
</feature>
<evidence type="ECO:0000256" key="2">
    <source>
        <dbReference type="ARBA" id="ARBA00022692"/>
    </source>
</evidence>
<feature type="transmembrane region" description="Helical" evidence="8">
    <location>
        <begin position="199"/>
        <end position="220"/>
    </location>
</feature>
<accession>A0ABP0FJB2</accession>
<gene>
    <name evidence="10" type="ORF">CVLEPA_LOCUS9988</name>
</gene>
<feature type="transmembrane region" description="Helical" evidence="8">
    <location>
        <begin position="166"/>
        <end position="187"/>
    </location>
</feature>
<proteinExistence type="predicted"/>
<dbReference type="InterPro" id="IPR000276">
    <property type="entry name" value="GPCR_Rhodpsn"/>
</dbReference>
<evidence type="ECO:0000256" key="5">
    <source>
        <dbReference type="ARBA" id="ARBA00023136"/>
    </source>
</evidence>
<reference evidence="10 11" key="1">
    <citation type="submission" date="2024-02" db="EMBL/GenBank/DDBJ databases">
        <authorList>
            <person name="Daric V."/>
            <person name="Darras S."/>
        </authorList>
    </citation>
    <scope>NUCLEOTIDE SEQUENCE [LARGE SCALE GENOMIC DNA]</scope>
</reference>
<evidence type="ECO:0000313" key="11">
    <source>
        <dbReference type="Proteomes" id="UP001642483"/>
    </source>
</evidence>
<dbReference type="EMBL" id="CAWYQH010000068">
    <property type="protein sequence ID" value="CAK8679736.1"/>
    <property type="molecule type" value="Genomic_DNA"/>
</dbReference>
<keyword evidence="11" id="KW-1185">Reference proteome</keyword>
<keyword evidence="7" id="KW-0807">Transducer</keyword>
<dbReference type="Pfam" id="PF00001">
    <property type="entry name" value="7tm_1"/>
    <property type="match status" value="1"/>
</dbReference>
<keyword evidence="5 8" id="KW-0472">Membrane</keyword>
<dbReference type="PROSITE" id="PS50262">
    <property type="entry name" value="G_PROTEIN_RECEP_F1_2"/>
    <property type="match status" value="1"/>
</dbReference>
<feature type="transmembrane region" description="Helical" evidence="8">
    <location>
        <begin position="232"/>
        <end position="252"/>
    </location>
</feature>
<dbReference type="InterPro" id="IPR050125">
    <property type="entry name" value="GPCR_opsins"/>
</dbReference>
<comment type="subcellular location">
    <subcellularLocation>
        <location evidence="1">Membrane</location>
        <topology evidence="1">Multi-pass membrane protein</topology>
    </subcellularLocation>
</comment>
<dbReference type="Gene3D" id="1.20.1070.10">
    <property type="entry name" value="Rhodopsin 7-helix transmembrane proteins"/>
    <property type="match status" value="1"/>
</dbReference>
<feature type="transmembrane region" description="Helical" evidence="8">
    <location>
        <begin position="115"/>
        <end position="139"/>
    </location>
</feature>
<sequence>MELHDSTIRTIFGALMFLIAATSMAGYAIYGLAIWNRKKLQQKTIWVTSLAMADILMTFQFIVVAVASLRSTWPFGNFECQVSALISLAGGFVAIASITWIAIDRYYQACKPEKFGVNYGFFLGCVWFLSLLAAALPAFGFGSYEHASKDTVVCLLDLDDGKANRGYVMTVALIWFVYPVVKMFLYYHKLAQESKSPHLVARLVPVVFLLCYTPYALFAALQVTVGLGSVPVWISVAVHLLPKLLSAVNPYIYMQSDPELLQACKDVISWKSEEKKEK</sequence>
<dbReference type="Proteomes" id="UP001642483">
    <property type="component" value="Unassembled WGS sequence"/>
</dbReference>
<organism evidence="10 11">
    <name type="scientific">Clavelina lepadiformis</name>
    <name type="common">Light-bulb sea squirt</name>
    <name type="synonym">Ascidia lepadiformis</name>
    <dbReference type="NCBI Taxonomy" id="159417"/>
    <lineage>
        <taxon>Eukaryota</taxon>
        <taxon>Metazoa</taxon>
        <taxon>Chordata</taxon>
        <taxon>Tunicata</taxon>
        <taxon>Ascidiacea</taxon>
        <taxon>Aplousobranchia</taxon>
        <taxon>Clavelinidae</taxon>
        <taxon>Clavelina</taxon>
    </lineage>
</organism>
<keyword evidence="2 8" id="KW-0812">Transmembrane</keyword>
<dbReference type="SUPFAM" id="SSF81321">
    <property type="entry name" value="Family A G protein-coupled receptor-like"/>
    <property type="match status" value="1"/>
</dbReference>
<evidence type="ECO:0000256" key="1">
    <source>
        <dbReference type="ARBA" id="ARBA00004141"/>
    </source>
</evidence>
<feature type="transmembrane region" description="Helical" evidence="8">
    <location>
        <begin position="81"/>
        <end position="103"/>
    </location>
</feature>
<feature type="transmembrane region" description="Helical" evidence="8">
    <location>
        <begin position="45"/>
        <end position="69"/>
    </location>
</feature>
<evidence type="ECO:0000256" key="4">
    <source>
        <dbReference type="ARBA" id="ARBA00023040"/>
    </source>
</evidence>
<keyword evidence="4" id="KW-0297">G-protein coupled receptor</keyword>
<comment type="caution">
    <text evidence="10">The sequence shown here is derived from an EMBL/GenBank/DDBJ whole genome shotgun (WGS) entry which is preliminary data.</text>
</comment>
<keyword evidence="3 8" id="KW-1133">Transmembrane helix</keyword>
<dbReference type="PANTHER" id="PTHR24240">
    <property type="entry name" value="OPSIN"/>
    <property type="match status" value="1"/>
</dbReference>
<evidence type="ECO:0000256" key="3">
    <source>
        <dbReference type="ARBA" id="ARBA00022989"/>
    </source>
</evidence>
<evidence type="ECO:0000256" key="8">
    <source>
        <dbReference type="SAM" id="Phobius"/>
    </source>
</evidence>
<protein>
    <recommendedName>
        <fullName evidence="9">G-protein coupled receptors family 1 profile domain-containing protein</fullName>
    </recommendedName>
</protein>
<dbReference type="InterPro" id="IPR017452">
    <property type="entry name" value="GPCR_Rhodpsn_7TM"/>
</dbReference>
<dbReference type="PRINTS" id="PR00237">
    <property type="entry name" value="GPCRRHODOPSN"/>
</dbReference>
<evidence type="ECO:0000313" key="10">
    <source>
        <dbReference type="EMBL" id="CAK8679736.1"/>
    </source>
</evidence>